<name>A0A4Q5MX11_9MICO</name>
<gene>
    <name evidence="1" type="ORF">EUA98_15225</name>
</gene>
<dbReference type="OrthoDB" id="3295834at2"/>
<evidence type="ECO:0000313" key="1">
    <source>
        <dbReference type="EMBL" id="RYV50139.1"/>
    </source>
</evidence>
<keyword evidence="2" id="KW-1185">Reference proteome</keyword>
<dbReference type="Proteomes" id="UP000293764">
    <property type="component" value="Unassembled WGS sequence"/>
</dbReference>
<dbReference type="RefSeq" id="WP_130103544.1">
    <property type="nucleotide sequence ID" value="NZ_SDWW01000041.1"/>
</dbReference>
<organism evidence="1 2">
    <name type="scientific">Pengzhenrongella frigida</name>
    <dbReference type="NCBI Taxonomy" id="1259133"/>
    <lineage>
        <taxon>Bacteria</taxon>
        <taxon>Bacillati</taxon>
        <taxon>Actinomycetota</taxon>
        <taxon>Actinomycetes</taxon>
        <taxon>Micrococcales</taxon>
        <taxon>Pengzhenrongella</taxon>
    </lineage>
</organism>
<protein>
    <submittedName>
        <fullName evidence="1">Pilus assembly protein CpaE</fullName>
    </submittedName>
</protein>
<reference evidence="1 2" key="1">
    <citation type="submission" date="2019-01" db="EMBL/GenBank/DDBJ databases">
        <title>Novel species of Cellulomonas.</title>
        <authorList>
            <person name="Liu Q."/>
            <person name="Xin Y.-H."/>
        </authorList>
    </citation>
    <scope>NUCLEOTIDE SEQUENCE [LARGE SCALE GENOMIC DNA]</scope>
    <source>
        <strain evidence="1 2">HLT2-17</strain>
    </source>
</reference>
<dbReference type="EMBL" id="SDWW01000041">
    <property type="protein sequence ID" value="RYV50139.1"/>
    <property type="molecule type" value="Genomic_DNA"/>
</dbReference>
<dbReference type="AlphaFoldDB" id="A0A4Q5MX11"/>
<evidence type="ECO:0000313" key="2">
    <source>
        <dbReference type="Proteomes" id="UP000293764"/>
    </source>
</evidence>
<comment type="caution">
    <text evidence="1">The sequence shown here is derived from an EMBL/GenBank/DDBJ whole genome shotgun (WGS) entry which is preliminary data.</text>
</comment>
<proteinExistence type="predicted"/>
<accession>A0A4Q5MX11</accession>
<sequence length="140" mass="15058">MISIELAWQLAVAGVRWYPRSGDRFTILQPELTGDVFTISDMMVEAHEFPTGTVLGFNGTTEWAMDSVAKDDALWLPGEDQLRTMLGWTFRSLEVADGSYLVTTSSPSGIETTFHADSAADAYAQALLALVGLAVGGAPN</sequence>